<keyword evidence="2" id="KW-1185">Reference proteome</keyword>
<dbReference type="Proteomes" id="UP001595823">
    <property type="component" value="Unassembled WGS sequence"/>
</dbReference>
<proteinExistence type="predicted"/>
<name>A0ABV8TXW1_9ACTN</name>
<accession>A0ABV8TXW1</accession>
<sequence>MEIKELRAYVKSGEAYVDVTVGVLHLPPTLQVAVPGLDFESDYSESTLWDSLISLRKDLEDFGYILCCQGSRREVQPSGMQLDMGATRDAYVFKEGALELAQKNKVDILDPVPREQAATVAEQRETIRERWNTGHS</sequence>
<evidence type="ECO:0000313" key="1">
    <source>
        <dbReference type="EMBL" id="MFC4335329.1"/>
    </source>
</evidence>
<reference evidence="2" key="1">
    <citation type="journal article" date="2019" name="Int. J. Syst. Evol. Microbiol.">
        <title>The Global Catalogue of Microorganisms (GCM) 10K type strain sequencing project: providing services to taxonomists for standard genome sequencing and annotation.</title>
        <authorList>
            <consortium name="The Broad Institute Genomics Platform"/>
            <consortium name="The Broad Institute Genome Sequencing Center for Infectious Disease"/>
            <person name="Wu L."/>
            <person name="Ma J."/>
        </authorList>
    </citation>
    <scope>NUCLEOTIDE SEQUENCE [LARGE SCALE GENOMIC DNA]</scope>
    <source>
        <strain evidence="2">IBRC-M 10908</strain>
    </source>
</reference>
<evidence type="ECO:0000313" key="2">
    <source>
        <dbReference type="Proteomes" id="UP001595823"/>
    </source>
</evidence>
<dbReference type="RefSeq" id="WP_380619999.1">
    <property type="nucleotide sequence ID" value="NZ_JBHSDK010000013.1"/>
</dbReference>
<comment type="caution">
    <text evidence="1">The sequence shown here is derived from an EMBL/GenBank/DDBJ whole genome shotgun (WGS) entry which is preliminary data.</text>
</comment>
<protein>
    <submittedName>
        <fullName evidence="1">Uncharacterized protein</fullName>
    </submittedName>
</protein>
<organism evidence="1 2">
    <name type="scientific">Salininema proteolyticum</name>
    <dbReference type="NCBI Taxonomy" id="1607685"/>
    <lineage>
        <taxon>Bacteria</taxon>
        <taxon>Bacillati</taxon>
        <taxon>Actinomycetota</taxon>
        <taxon>Actinomycetes</taxon>
        <taxon>Glycomycetales</taxon>
        <taxon>Glycomycetaceae</taxon>
        <taxon>Salininema</taxon>
    </lineage>
</organism>
<gene>
    <name evidence="1" type="ORF">ACFPET_08980</name>
</gene>
<dbReference type="EMBL" id="JBHSDK010000013">
    <property type="protein sequence ID" value="MFC4335329.1"/>
    <property type="molecule type" value="Genomic_DNA"/>
</dbReference>